<dbReference type="InterPro" id="IPR036852">
    <property type="entry name" value="Peptidase_S8/S53_dom_sf"/>
</dbReference>
<dbReference type="EMBL" id="JAFLWW010000014">
    <property type="protein sequence ID" value="MBT1159861.1"/>
    <property type="molecule type" value="Genomic_DNA"/>
</dbReference>
<reference evidence="3" key="2">
    <citation type="submission" date="2021-03" db="EMBL/GenBank/DDBJ databases">
        <authorList>
            <person name="Artuso I."/>
            <person name="Turrini P."/>
            <person name="Pirolo M."/>
            <person name="Lugli G.A."/>
            <person name="Ventura M."/>
            <person name="Visca P."/>
        </authorList>
    </citation>
    <scope>NUCLEOTIDE SEQUENCE</scope>
    <source>
        <strain evidence="3">LMG 26462</strain>
    </source>
</reference>
<dbReference type="Gene3D" id="3.40.50.200">
    <property type="entry name" value="Peptidase S8/S53 domain"/>
    <property type="match status" value="1"/>
</dbReference>
<evidence type="ECO:0000256" key="1">
    <source>
        <dbReference type="SAM" id="MobiDB-lite"/>
    </source>
</evidence>
<protein>
    <submittedName>
        <fullName evidence="3">S8 family peptidase</fullName>
    </submittedName>
</protein>
<feature type="region of interest" description="Disordered" evidence="1">
    <location>
        <begin position="516"/>
        <end position="536"/>
    </location>
</feature>
<dbReference type="GO" id="GO:0006508">
    <property type="term" value="P:proteolysis"/>
    <property type="evidence" value="ECO:0007669"/>
    <property type="project" value="InterPro"/>
</dbReference>
<sequence length="788" mass="86272">MVFETIGPVERFVAAAEQLGFEWLTEDYVGSDPDPVTDDDADQDDAGDADSAMSRLYLTMPTENGMRQLLAMWRRFESKLSPREDEKDWWKIFGYLSKIRVWNASDRIEPATQFFIHRRLAKDPQAPVRLELDLWFHENEELRKNAKQALEGILSAVGGRIVDFVTIEPIRYQVALIEVPAQQASAISSRTGRLANADPIMSIRPQSLYATRPLSEPDSAVTSLREGANDGLRPAVAAILDGYPMQNHALLDGRVDVIEVDVPSASVPVARRYHGTAIASLIIHGDLANGEAPLTRRLKVVPVLAAPQHLNDERTHQDLLPIGIIFRAVFALKEEHQQAGPAGPDVLIINHSICDAEGPFVRRPTPWARLLDWLSHKYGILFVVSAGNITARFPSGYQDQASFNAASPLERQIALIRAVEASKGIRGLLSPAEAMNVLSVGAVHADGAGACPSDTIDPFAPIGVPNLGSAIGPGINRSLKPEIVDIGGRQVARAADHADGHLVWPDEIGHIGLETAAPDPSAGSVTRTRRSTGTSNAAALVTRSGIQIVDALEEVLAEDGVSLRDFKRAALATKALLVHGSQWGDAGTLLDASYPPPGTKQWRRRRATVTKFLGYGKPTVERVISGAVNRVTLLADDEISHEQLHEYRIPIPTSMIRSREIRRITMTLAWLPPIHPTSIAYRGVMLDVVDQDGKRKFWRGVKTIMQPHPDDIRRGTVAHFILEGSNSTAFMDSSGLFIGVQARANHRNFQQAAVPYALAVTLEVGATVREDIYASVREAIRPRPRVRA</sequence>
<keyword evidence="4" id="KW-1185">Reference proteome</keyword>
<organism evidence="3 4">
    <name type="scientific">Aminobacter anthyllidis</name>
    <dbReference type="NCBI Taxonomy" id="1035067"/>
    <lineage>
        <taxon>Bacteria</taxon>
        <taxon>Pseudomonadati</taxon>
        <taxon>Pseudomonadota</taxon>
        <taxon>Alphaproteobacteria</taxon>
        <taxon>Hyphomicrobiales</taxon>
        <taxon>Phyllobacteriaceae</taxon>
        <taxon>Aminobacter</taxon>
    </lineage>
</organism>
<feature type="compositionally biased region" description="Low complexity" evidence="1">
    <location>
        <begin position="521"/>
        <end position="536"/>
    </location>
</feature>
<dbReference type="Proteomes" id="UP001138921">
    <property type="component" value="Unassembled WGS sequence"/>
</dbReference>
<dbReference type="GO" id="GO:0004252">
    <property type="term" value="F:serine-type endopeptidase activity"/>
    <property type="evidence" value="ECO:0007669"/>
    <property type="project" value="InterPro"/>
</dbReference>
<proteinExistence type="predicted"/>
<accession>A0A9X1AHU3</accession>
<evidence type="ECO:0000259" key="2">
    <source>
        <dbReference type="Pfam" id="PF00082"/>
    </source>
</evidence>
<dbReference type="CDD" id="cd04847">
    <property type="entry name" value="Peptidases_S8_Subtilisin_like_2"/>
    <property type="match status" value="1"/>
</dbReference>
<dbReference type="AlphaFoldDB" id="A0A9X1AHU3"/>
<dbReference type="SUPFAM" id="SSF52743">
    <property type="entry name" value="Subtilisin-like"/>
    <property type="match status" value="1"/>
</dbReference>
<gene>
    <name evidence="3" type="ORF">J1C56_30405</name>
</gene>
<name>A0A9X1AHU3_9HYPH</name>
<reference evidence="3" key="1">
    <citation type="journal article" date="2021" name="Microorganisms">
        <title>Phylogenomic Reconstruction and Metabolic Potential of the Genus Aminobacter.</title>
        <authorList>
            <person name="Artuso I."/>
            <person name="Turrini P."/>
            <person name="Pirolo M."/>
            <person name="Lugli G.A."/>
            <person name="Ventura M."/>
            <person name="Visca P."/>
        </authorList>
    </citation>
    <scope>NUCLEOTIDE SEQUENCE</scope>
    <source>
        <strain evidence="3">LMG 26462</strain>
    </source>
</reference>
<dbReference type="InterPro" id="IPR000209">
    <property type="entry name" value="Peptidase_S8/S53_dom"/>
</dbReference>
<dbReference type="InterPro" id="IPR034074">
    <property type="entry name" value="Y4bN_pept_dom"/>
</dbReference>
<comment type="caution">
    <text evidence="3">The sequence shown here is derived from an EMBL/GenBank/DDBJ whole genome shotgun (WGS) entry which is preliminary data.</text>
</comment>
<feature type="domain" description="Peptidase S8/S53" evidence="2">
    <location>
        <begin position="267"/>
        <end position="579"/>
    </location>
</feature>
<evidence type="ECO:0000313" key="4">
    <source>
        <dbReference type="Proteomes" id="UP001138921"/>
    </source>
</evidence>
<dbReference type="Pfam" id="PF00082">
    <property type="entry name" value="Peptidase_S8"/>
    <property type="match status" value="1"/>
</dbReference>
<evidence type="ECO:0000313" key="3">
    <source>
        <dbReference type="EMBL" id="MBT1159861.1"/>
    </source>
</evidence>